<dbReference type="EMBL" id="CP001085">
    <property type="protein sequence ID" value="ADD79413.1"/>
    <property type="molecule type" value="Genomic_DNA"/>
</dbReference>
<protein>
    <submittedName>
        <fullName evidence="1">Uncharacterized protein</fullName>
    </submittedName>
</protein>
<keyword evidence="2" id="KW-1185">Reference proteome</keyword>
<dbReference type="Proteomes" id="UP000001700">
    <property type="component" value="Chromosome"/>
</dbReference>
<proteinExistence type="predicted"/>
<dbReference type="HOGENOM" id="CLU_3204675_0_0_6"/>
<sequence length="45" mass="5342">MTCPCSNELSKKFCNCAKTFEKFLIVNKFLSEKMRNQFDRMNSTK</sequence>
<reference evidence="1" key="1">
    <citation type="submission" date="2008-05" db="EMBL/GenBank/DDBJ databases">
        <title>Genome sequence of Riesia pediculicola USDA.</title>
        <authorList>
            <person name="Kirkness E.F."/>
        </authorList>
    </citation>
    <scope>NUCLEOTIDE SEQUENCE [LARGE SCALE GENOMIC DNA]</scope>
    <source>
        <strain evidence="1">USDA</strain>
    </source>
</reference>
<accession>D4G7X3</accession>
<evidence type="ECO:0000313" key="1">
    <source>
        <dbReference type="EMBL" id="ADD79413.1"/>
    </source>
</evidence>
<dbReference type="KEGG" id="rip:RIEPE_0165"/>
<evidence type="ECO:0000313" key="2">
    <source>
        <dbReference type="Proteomes" id="UP000001700"/>
    </source>
</evidence>
<dbReference type="STRING" id="515618.RIEPE_0165"/>
<gene>
    <name evidence="1" type="ordered locus">RIEPE_0165</name>
</gene>
<organism evidence="1 2">
    <name type="scientific">Riesia pediculicola (strain USDA)</name>
    <dbReference type="NCBI Taxonomy" id="515618"/>
    <lineage>
        <taxon>Bacteria</taxon>
        <taxon>Pseudomonadati</taxon>
        <taxon>Pseudomonadota</taxon>
        <taxon>Gammaproteobacteria</taxon>
        <taxon>Enterobacterales</taxon>
        <taxon>Enterobacteriaceae</taxon>
        <taxon>Candidatus Riesia</taxon>
    </lineage>
</organism>
<name>D4G7X3_RIEPU</name>
<dbReference type="AlphaFoldDB" id="D4G7X3"/>